<dbReference type="Proteomes" id="UP000489121">
    <property type="component" value="Unassembled WGS sequence"/>
</dbReference>
<dbReference type="SUPFAM" id="SSF52402">
    <property type="entry name" value="Adenine nucleotide alpha hydrolases-like"/>
    <property type="match status" value="1"/>
</dbReference>
<protein>
    <submittedName>
        <fullName evidence="5">DUF3440 domain-containing protein</fullName>
    </submittedName>
    <submittedName>
        <fullName evidence="8">tRNA(Ile)-lysidine synthase</fullName>
        <ecNumber evidence="8">6.3.4.19</ecNumber>
    </submittedName>
</protein>
<dbReference type="GO" id="GO:0032267">
    <property type="term" value="F:tRNA(Ile)-lysidine synthase activity"/>
    <property type="evidence" value="ECO:0007669"/>
    <property type="project" value="UniProtKB-EC"/>
</dbReference>
<evidence type="ECO:0000313" key="3">
    <source>
        <dbReference type="EMBL" id="EAC7480738.1"/>
    </source>
</evidence>
<dbReference type="FunFam" id="3.40.50.620:FF:000163">
    <property type="entry name" value="Predicted phosphoadenosine phosphosulfate reductase"/>
    <property type="match status" value="1"/>
</dbReference>
<dbReference type="EMBL" id="AABBZO010000003">
    <property type="protein sequence ID" value="EAG4461408.1"/>
    <property type="molecule type" value="Genomic_DNA"/>
</dbReference>
<dbReference type="Proteomes" id="UP000544530">
    <property type="component" value="Unassembled WGS sequence"/>
</dbReference>
<evidence type="ECO:0000313" key="9">
    <source>
        <dbReference type="Proteomes" id="UP000272537"/>
    </source>
</evidence>
<gene>
    <name evidence="8" type="primary">tils_2</name>
    <name evidence="2" type="ORF">ARY78_03650</name>
    <name evidence="4" type="ORF">CA369_03825</name>
    <name evidence="3" type="ORF">DQ70_08605</name>
    <name evidence="8" type="ORF">DYZ80_01405</name>
    <name evidence="5" type="ORF">E5F58_10175</name>
    <name evidence="6" type="ORF">F6515_11505</name>
    <name evidence="7" type="ORF">HZJ64_06305</name>
</gene>
<accession>A0A0B8RFN3</accession>
<dbReference type="EC" id="6.3.4.19" evidence="8"/>
<dbReference type="Proteomes" id="UP000527632">
    <property type="component" value="Unassembled WGS sequence"/>
</dbReference>
<dbReference type="EMBL" id="AAAIXK010000002">
    <property type="protein sequence ID" value="EAC5549523.1"/>
    <property type="molecule type" value="Genomic_DNA"/>
</dbReference>
<dbReference type="InterPro" id="IPR014729">
    <property type="entry name" value="Rossmann-like_a/b/a_fold"/>
</dbReference>
<evidence type="ECO:0000313" key="12">
    <source>
        <dbReference type="Proteomes" id="UP000489121"/>
    </source>
</evidence>
<evidence type="ECO:0000313" key="10">
    <source>
        <dbReference type="Proteomes" id="UP000365297"/>
    </source>
</evidence>
<sequence>MLSRTVFDASQERMEAIFSEFDNIIVSFSGGKDSAVMLHLMIDYMRKNNIRKKIYVYHLDYEGQYSATTDFVTEMLTTNLDIIEPLWCCLPIAAQSAVSMFTDHWKPWEKTKQNIWVRDMPTFPHVINEDNAPFDFDFENLWDYEFNKKIINWLHTKNNAQKTIALIGIRQQESLNRYNAIHKKERMYKTYNWTTEISKNIYNAYPIHDWQVEDIWVANAKFNWSYNKIYDLFYHAGLTVHEMRVASPFNDAATESLKLYRVIEPALWSKLVGRVNGANFTAIYGGTSAMAWKEIKLPKNHTWKSYLEFLLTTLPSYTRERYLKKFKTSITYWTEKGGALKVEIVEELKNLDIQADFLGKPQNNRVYTNPMEIVRFKEYPDDLKIKEFASVPTYKRMCIAILKNDYTCKYMGFGQTKLELEKRKNALEKYNNIL</sequence>
<dbReference type="Proteomes" id="UP000528151">
    <property type="component" value="Unassembled WGS sequence"/>
</dbReference>
<dbReference type="Pfam" id="PF11922">
    <property type="entry name" value="DUF3440"/>
    <property type="match status" value="1"/>
</dbReference>
<evidence type="ECO:0000313" key="6">
    <source>
        <dbReference type="EMBL" id="ECY9783609.1"/>
    </source>
</evidence>
<dbReference type="EMBL" id="AAAJWF010000005">
    <property type="protein sequence ID" value="EAC7480738.1"/>
    <property type="molecule type" value="Genomic_DNA"/>
</dbReference>
<feature type="domain" description="Phosphoadenosine phosphosulphate reductase" evidence="1">
    <location>
        <begin position="23"/>
        <end position="234"/>
    </location>
</feature>
<dbReference type="Proteomes" id="UP000368512">
    <property type="component" value="Unassembled WGS sequence"/>
</dbReference>
<evidence type="ECO:0000313" key="11">
    <source>
        <dbReference type="Proteomes" id="UP000368512"/>
    </source>
</evidence>
<dbReference type="CDD" id="cd23947">
    <property type="entry name" value="PAPS_reductase-like_YbdN"/>
    <property type="match status" value="1"/>
</dbReference>
<dbReference type="Proteomes" id="UP000272537">
    <property type="component" value="Unassembled WGS sequence"/>
</dbReference>
<dbReference type="EMBL" id="AABGUK010000003">
    <property type="protein sequence ID" value="EAH4242349.1"/>
    <property type="molecule type" value="Genomic_DNA"/>
</dbReference>
<reference evidence="7 15" key="4">
    <citation type="submission" date="2020-06" db="EMBL/GenBank/DDBJ databases">
        <title>Two Listeria outbreaks in Switzerland in 2018 and 2020.</title>
        <authorList>
            <person name="Stevens M.J.A."/>
            <person name="Bloemberg G."/>
            <person name="Nusch-Inderbinnen M."/>
            <person name="Stephan R."/>
        </authorList>
    </citation>
    <scope>NUCLEOTIDE SEQUENCE [LARGE SCALE GENOMIC DNA]</scope>
    <source>
        <strain evidence="7 15">N18-0707</strain>
    </source>
</reference>
<dbReference type="EMBL" id="AALGDA010000043">
    <property type="protein sequence ID" value="ECY9783609.1"/>
    <property type="molecule type" value="Genomic_DNA"/>
</dbReference>
<evidence type="ECO:0000313" key="15">
    <source>
        <dbReference type="Proteomes" id="UP000544530"/>
    </source>
</evidence>
<evidence type="ECO:0000313" key="4">
    <source>
        <dbReference type="EMBL" id="EAG4461408.1"/>
    </source>
</evidence>
<evidence type="ECO:0000313" key="8">
    <source>
        <dbReference type="EMBL" id="RKA08212.1"/>
    </source>
</evidence>
<dbReference type="GO" id="GO:0071453">
    <property type="term" value="P:cellular response to oxygen levels"/>
    <property type="evidence" value="ECO:0007669"/>
    <property type="project" value="TreeGrafter"/>
</dbReference>
<evidence type="ECO:0000313" key="14">
    <source>
        <dbReference type="Proteomes" id="UP000528151"/>
    </source>
</evidence>
<evidence type="ECO:0000313" key="13">
    <source>
        <dbReference type="Proteomes" id="UP000527632"/>
    </source>
</evidence>
<name>A0A0B8RFN3_LISMN</name>
<dbReference type="EMBL" id="QXLS01000003">
    <property type="protein sequence ID" value="RKA08212.1"/>
    <property type="molecule type" value="Genomic_DNA"/>
</dbReference>
<dbReference type="Proteomes" id="UP000365297">
    <property type="component" value="Unassembled WGS sequence"/>
</dbReference>
<dbReference type="PANTHER" id="PTHR30083">
    <property type="entry name" value="TRANSCRIPTIONAL REGULATOR-RELATED"/>
    <property type="match status" value="1"/>
</dbReference>
<dbReference type="Pfam" id="PF01507">
    <property type="entry name" value="PAPS_reduct"/>
    <property type="match status" value="1"/>
</dbReference>
<dbReference type="AlphaFoldDB" id="A0A0B8RFN3"/>
<evidence type="ECO:0000313" key="7">
    <source>
        <dbReference type="EMBL" id="NYA01438.1"/>
    </source>
</evidence>
<dbReference type="RefSeq" id="WP_003726670.1">
    <property type="nucleotide sequence ID" value="NC_021825.2"/>
</dbReference>
<reference evidence="5 13" key="2">
    <citation type="submission" date="2019-04" db="EMBL/GenBank/DDBJ databases">
        <authorList>
            <consortium name="GenomeTrakr: Next Generation Sequencing Network for Food Pathogen Tracability"/>
        </authorList>
    </citation>
    <scope>NUCLEOTIDE SEQUENCE [LARGE SCALE GENOMIC DNA]</scope>
    <source>
        <strain evidence="3 11">CFSAN008042</strain>
        <strain evidence="4 14">CFSAN063727</strain>
        <strain evidence="2 10">FDA00007096</strain>
        <strain evidence="5 13">LS1344</strain>
    </source>
</reference>
<evidence type="ECO:0000313" key="2">
    <source>
        <dbReference type="EMBL" id="EAC5549523.1"/>
    </source>
</evidence>
<dbReference type="InterPro" id="IPR002500">
    <property type="entry name" value="PAPS_reduct_dom"/>
</dbReference>
<dbReference type="KEGG" id="lmok:CQ02_06740"/>
<proteinExistence type="predicted"/>
<organism evidence="5 13">
    <name type="scientific">Listeria monocytogenes</name>
    <dbReference type="NCBI Taxonomy" id="1639"/>
    <lineage>
        <taxon>Bacteria</taxon>
        <taxon>Bacillati</taxon>
        <taxon>Bacillota</taxon>
        <taxon>Bacilli</taxon>
        <taxon>Bacillales</taxon>
        <taxon>Listeriaceae</taxon>
        <taxon>Listeria</taxon>
    </lineage>
</organism>
<keyword evidence="8" id="KW-0436">Ligase</keyword>
<evidence type="ECO:0000313" key="5">
    <source>
        <dbReference type="EMBL" id="EAH4242349.1"/>
    </source>
</evidence>
<dbReference type="PANTHER" id="PTHR30083:SF0">
    <property type="entry name" value="3'-PHOSPHOADENOSINE 5'-PHOSPHOSULFATE SULFOTRANSFERASE (PAPS REDUCTASE)_FAD SYNTHETASE"/>
    <property type="match status" value="1"/>
</dbReference>
<dbReference type="Gene3D" id="3.40.50.620">
    <property type="entry name" value="HUPs"/>
    <property type="match status" value="1"/>
</dbReference>
<dbReference type="KEGG" id="lmv:Y193_09160"/>
<reference evidence="6 12" key="3">
    <citation type="submission" date="2019-09" db="EMBL/GenBank/DDBJ databases">
        <authorList>
            <consortium name="PulseNet: The National Subtyping Network for Foodborne Disease Surveillance"/>
            <person name="Tarr C.L."/>
            <person name="Trees E."/>
            <person name="Katz L.S."/>
            <person name="Carleton-Romer H.A."/>
            <person name="Stroika S."/>
            <person name="Kucerova Z."/>
            <person name="Roache K.F."/>
            <person name="Sabol A.L."/>
            <person name="Besser J."/>
            <person name="Gerner-Smidt P."/>
        </authorList>
    </citation>
    <scope>NUCLEOTIDE SEQUENCE [LARGE SCALE GENOMIC DNA]</scope>
    <source>
        <strain evidence="6 12">PNUSAL005692</strain>
    </source>
</reference>
<evidence type="ECO:0000259" key="1">
    <source>
        <dbReference type="Pfam" id="PF01507"/>
    </source>
</evidence>
<dbReference type="EMBL" id="JACAVN010000003">
    <property type="protein sequence ID" value="NYA01438.1"/>
    <property type="molecule type" value="Genomic_DNA"/>
</dbReference>
<reference evidence="8 9" key="1">
    <citation type="journal article" date="2018" name="BMC Genomics">
        <title>Genes significantly associated with lineage II food isolates of Listeria monocytogenes.</title>
        <authorList>
            <person name="Pirone-Davies C."/>
            <person name="Chen Y."/>
            <person name="Pightling A."/>
            <person name="Ryan G."/>
            <person name="Wang Y."/>
            <person name="Yao K."/>
            <person name="Hoffmann M."/>
            <person name="Allard M.W."/>
        </authorList>
    </citation>
    <scope>NUCLEOTIDE SEQUENCE [LARGE SCALE GENOMIC DNA]</scope>
    <source>
        <strain evidence="8 9">PNUSAL000550</strain>
    </source>
</reference>
<dbReference type="InterPro" id="IPR021845">
    <property type="entry name" value="DUF3440"/>
</dbReference>
<comment type="caution">
    <text evidence="5">The sequence shown here is derived from an EMBL/GenBank/DDBJ whole genome shotgun (WGS) entry which is preliminary data.</text>
</comment>